<name>A0AAD7UCC0_9STRA</name>
<keyword evidence="2" id="KW-1185">Reference proteome</keyword>
<sequence>MLLLLTSIVSGLRLPSGPTERPVSYSNPLGRTLTEIRKGVWLAERPFYPRLPGLTGVDVACKAAVVRLQDGSLWVHSPVFLDDDTKKQVDALGDVRFIVSPNAEHVSFAQAWIDAYGEATSYAPPYLRQRFPIAWDHEITTPPPEWNDEFEMLWIDAEKAPLVGSEPFFSELVFCHKPSKILFVTDLWWNYPQEAPKLWKFAMDRVYRPVYNNLMRQRPRHDDYVRTIVNKWDFDYVAPCHGEPIGGPDVKPTLLRFFDLDEV</sequence>
<dbReference type="Proteomes" id="UP001230188">
    <property type="component" value="Unassembled WGS sequence"/>
</dbReference>
<organism evidence="1 2">
    <name type="scientific">Chrysophaeum taylorii</name>
    <dbReference type="NCBI Taxonomy" id="2483200"/>
    <lineage>
        <taxon>Eukaryota</taxon>
        <taxon>Sar</taxon>
        <taxon>Stramenopiles</taxon>
        <taxon>Ochrophyta</taxon>
        <taxon>Pelagophyceae</taxon>
        <taxon>Pelagomonadales</taxon>
        <taxon>Pelagomonadaceae</taxon>
        <taxon>Chrysophaeum</taxon>
    </lineage>
</organism>
<dbReference type="InterPro" id="IPR036866">
    <property type="entry name" value="RibonucZ/Hydroxyglut_hydro"/>
</dbReference>
<dbReference type="Pfam" id="PF14234">
    <property type="entry name" value="DUF4336"/>
    <property type="match status" value="1"/>
</dbReference>
<evidence type="ECO:0008006" key="3">
    <source>
        <dbReference type="Google" id="ProtNLM"/>
    </source>
</evidence>
<comment type="caution">
    <text evidence="1">The sequence shown here is derived from an EMBL/GenBank/DDBJ whole genome shotgun (WGS) entry which is preliminary data.</text>
</comment>
<accession>A0AAD7UCC0</accession>
<dbReference type="PANTHER" id="PTHR33835:SF1">
    <property type="entry name" value="METALLO-BETA-LACTAMASE DOMAIN-CONTAINING PROTEIN"/>
    <property type="match status" value="1"/>
</dbReference>
<gene>
    <name evidence="1" type="ORF">CTAYLR_003180</name>
</gene>
<dbReference type="SUPFAM" id="SSF56281">
    <property type="entry name" value="Metallo-hydrolase/oxidoreductase"/>
    <property type="match status" value="1"/>
</dbReference>
<evidence type="ECO:0000313" key="2">
    <source>
        <dbReference type="Proteomes" id="UP001230188"/>
    </source>
</evidence>
<dbReference type="InterPro" id="IPR025638">
    <property type="entry name" value="DUF4336"/>
</dbReference>
<reference evidence="1" key="1">
    <citation type="submission" date="2023-01" db="EMBL/GenBank/DDBJ databases">
        <title>Metagenome sequencing of chrysophaentin producing Chrysophaeum taylorii.</title>
        <authorList>
            <person name="Davison J."/>
            <person name="Bewley C."/>
        </authorList>
    </citation>
    <scope>NUCLEOTIDE SEQUENCE</scope>
    <source>
        <strain evidence="1">NIES-1699</strain>
    </source>
</reference>
<dbReference type="PANTHER" id="PTHR33835">
    <property type="entry name" value="YALI0C07656P"/>
    <property type="match status" value="1"/>
</dbReference>
<dbReference type="AlphaFoldDB" id="A0AAD7UCC0"/>
<evidence type="ECO:0000313" key="1">
    <source>
        <dbReference type="EMBL" id="KAJ8601690.1"/>
    </source>
</evidence>
<dbReference type="EMBL" id="JAQMWT010000407">
    <property type="protein sequence ID" value="KAJ8601690.1"/>
    <property type="molecule type" value="Genomic_DNA"/>
</dbReference>
<proteinExistence type="predicted"/>
<protein>
    <recommendedName>
        <fullName evidence="3">DUF4336 domain-containing protein</fullName>
    </recommendedName>
</protein>